<protein>
    <submittedName>
        <fullName evidence="1">Uncharacterized protein</fullName>
    </submittedName>
</protein>
<feature type="non-terminal residue" evidence="1">
    <location>
        <position position="1"/>
    </location>
</feature>
<reference evidence="1" key="1">
    <citation type="submission" date="2022-10" db="EMBL/GenBank/DDBJ databases">
        <title>Culturing micro-colonial fungi from biological soil crusts in the Mojave desert and describing Neophaeococcomyces mojavensis, and introducing the new genera and species Taxawa tesnikishii.</title>
        <authorList>
            <person name="Kurbessoian T."/>
            <person name="Stajich J.E."/>
        </authorList>
    </citation>
    <scope>NUCLEOTIDE SEQUENCE</scope>
    <source>
        <strain evidence="1">TK_1</strain>
    </source>
</reference>
<organism evidence="1 2">
    <name type="scientific">Coniosporium apollinis</name>
    <dbReference type="NCBI Taxonomy" id="61459"/>
    <lineage>
        <taxon>Eukaryota</taxon>
        <taxon>Fungi</taxon>
        <taxon>Dikarya</taxon>
        <taxon>Ascomycota</taxon>
        <taxon>Pezizomycotina</taxon>
        <taxon>Dothideomycetes</taxon>
        <taxon>Dothideomycetes incertae sedis</taxon>
        <taxon>Coniosporium</taxon>
    </lineage>
</organism>
<dbReference type="Proteomes" id="UP001172684">
    <property type="component" value="Unassembled WGS sequence"/>
</dbReference>
<keyword evidence="2" id="KW-1185">Reference proteome</keyword>
<accession>A0ABQ9NEA8</accession>
<gene>
    <name evidence="1" type="ORF">H2201_009443</name>
</gene>
<evidence type="ECO:0000313" key="1">
    <source>
        <dbReference type="EMBL" id="KAJ9610048.1"/>
    </source>
</evidence>
<name>A0ABQ9NEA8_9PEZI</name>
<feature type="non-terminal residue" evidence="1">
    <location>
        <position position="64"/>
    </location>
</feature>
<proteinExistence type="predicted"/>
<sequence length="64" mass="7196">EEYEPDATVARTQAAFQTYSQNVYGDPAKANPYHYGHMPEVTVHPDGTGTVKKHYCMGRISHEL</sequence>
<dbReference type="EMBL" id="JAPDRL010001882">
    <property type="protein sequence ID" value="KAJ9610048.1"/>
    <property type="molecule type" value="Genomic_DNA"/>
</dbReference>
<comment type="caution">
    <text evidence="1">The sequence shown here is derived from an EMBL/GenBank/DDBJ whole genome shotgun (WGS) entry which is preliminary data.</text>
</comment>
<evidence type="ECO:0000313" key="2">
    <source>
        <dbReference type="Proteomes" id="UP001172684"/>
    </source>
</evidence>